<sequence length="390" mass="43407">MSANAGFHAMAKPSGPDCNLDCAYCFYLEKAALYRDEARHRMSDDTLDAYVRQYIEATPADHEVVFTWQGGEPTLLGLEFYERAVRLQQRHGAGRRIANSFQTNGLLIDETWCAFFKEHDFLIGLSLDGPAEIHDEYRVTVGGRPSHALVMRALRLFQSHGVRYNVLACVNRRSAQAPLEVYRFLRDNGVEYVQFIPVVERLPASRERGIGLTLRAPDGKVLAAAAPAIDGEVTEWSVRPEDYGTFLSAIVDELVRHDVGTMHVMNIEWALANFMGRPGASCHHQPTCGKAVVVEHNGDVYACDHYVYPDYRLGNLGTDDLTSMMALPQQTRFGQDKFDTLPAQCRRCSMLKGCWGGCPKHRFAMSEDGEAGLNSCAKATFISSVTACRG</sequence>
<dbReference type="SFLD" id="SFLDG01384">
    <property type="entry name" value="thioether_bond_formation_requi"/>
    <property type="match status" value="1"/>
</dbReference>
<dbReference type="EMBL" id="LFJJ01000023">
    <property type="protein sequence ID" value="KND61370.1"/>
    <property type="molecule type" value="Genomic_DNA"/>
</dbReference>
<dbReference type="PANTHER" id="PTHR43273">
    <property type="entry name" value="ANAEROBIC SULFATASE-MATURATING ENZYME HOMOLOG ASLB-RELATED"/>
    <property type="match status" value="1"/>
</dbReference>
<dbReference type="Pfam" id="PF13186">
    <property type="entry name" value="SPASM"/>
    <property type="match status" value="1"/>
</dbReference>
<dbReference type="InterPro" id="IPR013785">
    <property type="entry name" value="Aldolase_TIM"/>
</dbReference>
<evidence type="ECO:0000256" key="7">
    <source>
        <dbReference type="ARBA" id="ARBA00023601"/>
    </source>
</evidence>
<dbReference type="SFLD" id="SFLDG01072">
    <property type="entry name" value="dehydrogenase_like"/>
    <property type="match status" value="1"/>
</dbReference>
<evidence type="ECO:0000313" key="9">
    <source>
        <dbReference type="EMBL" id="KND61370.1"/>
    </source>
</evidence>
<evidence type="ECO:0000256" key="3">
    <source>
        <dbReference type="ARBA" id="ARBA00022691"/>
    </source>
</evidence>
<dbReference type="SFLD" id="SFLDS00029">
    <property type="entry name" value="Radical_SAM"/>
    <property type="match status" value="1"/>
</dbReference>
<reference evidence="10" key="1">
    <citation type="submission" date="2015-06" db="EMBL/GenBank/DDBJ databases">
        <title>Comparative genomics of Burkholderia leaf nodule symbionts.</title>
        <authorList>
            <person name="Carlier A."/>
            <person name="Eberl L."/>
            <person name="Pinto-Carbo M."/>
        </authorList>
    </citation>
    <scope>NUCLEOTIDE SEQUENCE [LARGE SCALE GENOMIC DNA]</scope>
    <source>
        <strain evidence="10">UZHbot4</strain>
    </source>
</reference>
<evidence type="ECO:0000256" key="5">
    <source>
        <dbReference type="ARBA" id="ARBA00023004"/>
    </source>
</evidence>
<evidence type="ECO:0000259" key="8">
    <source>
        <dbReference type="PROSITE" id="PS51918"/>
    </source>
</evidence>
<keyword evidence="2" id="KW-0004">4Fe-4S</keyword>
<keyword evidence="6" id="KW-0411">Iron-sulfur</keyword>
<protein>
    <submittedName>
        <fullName evidence="9">Putative arylsulfatase regulatory protein</fullName>
    </submittedName>
</protein>
<evidence type="ECO:0000313" key="10">
    <source>
        <dbReference type="Proteomes" id="UP000036959"/>
    </source>
</evidence>
<dbReference type="InterPro" id="IPR023885">
    <property type="entry name" value="4Fe4S-binding_SPASM_dom"/>
</dbReference>
<organism evidence="9 10">
    <name type="scientific">Candidatus Burkholderia verschuerenii</name>
    <dbReference type="NCBI Taxonomy" id="242163"/>
    <lineage>
        <taxon>Bacteria</taxon>
        <taxon>Pseudomonadati</taxon>
        <taxon>Pseudomonadota</taxon>
        <taxon>Betaproteobacteria</taxon>
        <taxon>Burkholderiales</taxon>
        <taxon>Burkholderiaceae</taxon>
        <taxon>Burkholderia</taxon>
    </lineage>
</organism>
<dbReference type="NCBIfam" id="TIGR04085">
    <property type="entry name" value="rSAM_more_4Fe4S"/>
    <property type="match status" value="1"/>
</dbReference>
<dbReference type="Gene3D" id="3.20.20.70">
    <property type="entry name" value="Aldolase class I"/>
    <property type="match status" value="1"/>
</dbReference>
<dbReference type="PROSITE" id="PS51918">
    <property type="entry name" value="RADICAL_SAM"/>
    <property type="match status" value="1"/>
</dbReference>
<dbReference type="Pfam" id="PF04055">
    <property type="entry name" value="Radical_SAM"/>
    <property type="match status" value="1"/>
</dbReference>
<dbReference type="InterPro" id="IPR034491">
    <property type="entry name" value="Anaerob_Ser_sulfatase-maturase"/>
</dbReference>
<dbReference type="InterPro" id="IPR007197">
    <property type="entry name" value="rSAM"/>
</dbReference>
<dbReference type="GO" id="GO:0046872">
    <property type="term" value="F:metal ion binding"/>
    <property type="evidence" value="ECO:0007669"/>
    <property type="project" value="UniProtKB-KW"/>
</dbReference>
<dbReference type="SUPFAM" id="SSF102114">
    <property type="entry name" value="Radical SAM enzymes"/>
    <property type="match status" value="1"/>
</dbReference>
<dbReference type="GO" id="GO:0051539">
    <property type="term" value="F:4 iron, 4 sulfur cluster binding"/>
    <property type="evidence" value="ECO:0007669"/>
    <property type="project" value="UniProtKB-KW"/>
</dbReference>
<name>A0A0L0MGF3_9BURK</name>
<dbReference type="Proteomes" id="UP000036959">
    <property type="component" value="Unassembled WGS sequence"/>
</dbReference>
<comment type="caution">
    <text evidence="9">The sequence shown here is derived from an EMBL/GenBank/DDBJ whole genome shotgun (WGS) entry which is preliminary data.</text>
</comment>
<dbReference type="GO" id="GO:0016491">
    <property type="term" value="F:oxidoreductase activity"/>
    <property type="evidence" value="ECO:0007669"/>
    <property type="project" value="InterPro"/>
</dbReference>
<dbReference type="InterPro" id="IPR047207">
    <property type="entry name" value="SPASM_anSME"/>
</dbReference>
<feature type="domain" description="Radical SAM core" evidence="8">
    <location>
        <begin position="4"/>
        <end position="232"/>
    </location>
</feature>
<evidence type="ECO:0000256" key="1">
    <source>
        <dbReference type="ARBA" id="ARBA00001966"/>
    </source>
</evidence>
<gene>
    <name evidence="9" type="ORF">BVER_04270</name>
</gene>
<comment type="cofactor">
    <cofactor evidence="1">
        <name>[4Fe-4S] cluster</name>
        <dbReference type="ChEBI" id="CHEBI:49883"/>
    </cofactor>
</comment>
<dbReference type="AlphaFoldDB" id="A0A0L0MGF3"/>
<dbReference type="InterPro" id="IPR058240">
    <property type="entry name" value="rSAM_sf"/>
</dbReference>
<dbReference type="SFLD" id="SFLDG01067">
    <property type="entry name" value="SPASM/twitch_domain_containing"/>
    <property type="match status" value="1"/>
</dbReference>
<comment type="similarity">
    <text evidence="7">Belongs to the radical SAM superfamily. Anaerobic sulfatase-maturating enzyme family.</text>
</comment>
<evidence type="ECO:0000256" key="6">
    <source>
        <dbReference type="ARBA" id="ARBA00023014"/>
    </source>
</evidence>
<dbReference type="InterPro" id="IPR023867">
    <property type="entry name" value="Sulphatase_maturase_rSAM"/>
</dbReference>
<dbReference type="SFLD" id="SFLDF00285">
    <property type="entry name" value="anaerobic_Ser-type_sulfatase-m"/>
    <property type="match status" value="1"/>
</dbReference>
<evidence type="ECO:0000256" key="2">
    <source>
        <dbReference type="ARBA" id="ARBA00022485"/>
    </source>
</evidence>
<dbReference type="CDD" id="cd01335">
    <property type="entry name" value="Radical_SAM"/>
    <property type="match status" value="1"/>
</dbReference>
<keyword evidence="10" id="KW-1185">Reference proteome</keyword>
<proteinExistence type="inferred from homology"/>
<dbReference type="NCBIfam" id="TIGR03942">
    <property type="entry name" value="sulfatase_rSAM"/>
    <property type="match status" value="1"/>
</dbReference>
<keyword evidence="3" id="KW-0949">S-adenosyl-L-methionine</keyword>
<dbReference type="CDD" id="cd21120">
    <property type="entry name" value="SPASM_anSME"/>
    <property type="match status" value="1"/>
</dbReference>
<keyword evidence="4" id="KW-0479">Metal-binding</keyword>
<dbReference type="RefSeq" id="WP_232316427.1">
    <property type="nucleotide sequence ID" value="NZ_LFJJ01000023.1"/>
</dbReference>
<dbReference type="SFLD" id="SFLDG01386">
    <property type="entry name" value="main_SPASM_domain-containing"/>
    <property type="match status" value="1"/>
</dbReference>
<evidence type="ECO:0000256" key="4">
    <source>
        <dbReference type="ARBA" id="ARBA00022723"/>
    </source>
</evidence>
<accession>A0A0L0MGF3</accession>
<dbReference type="PANTHER" id="PTHR43273:SF3">
    <property type="entry name" value="ANAEROBIC SULFATASE-MATURATING ENZYME HOMOLOG ASLB-RELATED"/>
    <property type="match status" value="1"/>
</dbReference>
<dbReference type="PATRIC" id="fig|242163.4.peg.3325"/>
<keyword evidence="5" id="KW-0408">Iron</keyword>